<protein>
    <submittedName>
        <fullName evidence="1">Uncharacterized protein</fullName>
    </submittedName>
</protein>
<accession>A0A7G1HTW6</accession>
<name>A0A7G1HTW6_9BACT</name>
<evidence type="ECO:0000313" key="1">
    <source>
        <dbReference type="EMBL" id="BCI61864.1"/>
    </source>
</evidence>
<dbReference type="EMBL" id="AP023322">
    <property type="protein sequence ID" value="BCI61864.1"/>
    <property type="molecule type" value="Genomic_DNA"/>
</dbReference>
<organism evidence="1 2">
    <name type="scientific">Coprobacter secundus subsp. similis</name>
    <dbReference type="NCBI Taxonomy" id="2751153"/>
    <lineage>
        <taxon>Bacteria</taxon>
        <taxon>Pseudomonadati</taxon>
        <taxon>Bacteroidota</taxon>
        <taxon>Bacteroidia</taxon>
        <taxon>Bacteroidales</taxon>
        <taxon>Barnesiellaceae</taxon>
        <taxon>Coprobacter</taxon>
    </lineage>
</organism>
<dbReference type="KEGG" id="copr:Cop2CBH44_02170"/>
<reference evidence="2" key="1">
    <citation type="submission" date="2020-07" db="EMBL/GenBank/DDBJ databases">
        <title>Complete genome sequencing of Coprobacter sp. strain 2CBH44.</title>
        <authorList>
            <person name="Sakamoto M."/>
            <person name="Murakami T."/>
            <person name="Mori H."/>
        </authorList>
    </citation>
    <scope>NUCLEOTIDE SEQUENCE [LARGE SCALE GENOMIC DNA]</scope>
    <source>
        <strain evidence="2">2CBH44</strain>
    </source>
</reference>
<proteinExistence type="predicted"/>
<sequence>MNVRSKIKKYTDFKEIKTIKTEQNFKWPKSFLLKGNNISSDKSGKFIHLYKDVNSDRLLSGGSKESLTLIFEYNNYILNNKKTICYEKNFSCHFIGIKL</sequence>
<dbReference type="Proteomes" id="UP000594042">
    <property type="component" value="Chromosome"/>
</dbReference>
<gene>
    <name evidence="1" type="ORF">Cop2CBH44_02170</name>
</gene>
<evidence type="ECO:0000313" key="2">
    <source>
        <dbReference type="Proteomes" id="UP000594042"/>
    </source>
</evidence>
<dbReference type="AlphaFoldDB" id="A0A7G1HTW6"/>
<keyword evidence="2" id="KW-1185">Reference proteome</keyword>